<evidence type="ECO:0000313" key="1">
    <source>
        <dbReference type="EMBL" id="QSZ28613.1"/>
    </source>
</evidence>
<evidence type="ECO:0000313" key="2">
    <source>
        <dbReference type="Proteomes" id="UP000672032"/>
    </source>
</evidence>
<name>A0A8A3NT31_9HELO</name>
<keyword evidence="2" id="KW-1185">Reference proteome</keyword>
<dbReference type="Proteomes" id="UP000672032">
    <property type="component" value="Chromosome 1"/>
</dbReference>
<reference evidence="1" key="1">
    <citation type="submission" date="2020-10" db="EMBL/GenBank/DDBJ databases">
        <title>Genome Sequence of Monilinia vaccinii-corymbosi Sheds Light on Mummy Berry Disease Infection of Blueberry and Mating Type.</title>
        <authorList>
            <person name="Yow A.G."/>
            <person name="Zhang Y."/>
            <person name="Bansal K."/>
            <person name="Eacker S.M."/>
            <person name="Sullivan S."/>
            <person name="Liachko I."/>
            <person name="Cubeta M.A."/>
            <person name="Rollins J.A."/>
            <person name="Ashrafi H."/>
        </authorList>
    </citation>
    <scope>NUCLEOTIDE SEQUENCE</scope>
    <source>
        <strain evidence="1">RL-1</strain>
    </source>
</reference>
<gene>
    <name evidence="1" type="ORF">DSL72_003112</name>
</gene>
<organism evidence="1 2">
    <name type="scientific">Monilinia vaccinii-corymbosi</name>
    <dbReference type="NCBI Taxonomy" id="61207"/>
    <lineage>
        <taxon>Eukaryota</taxon>
        <taxon>Fungi</taxon>
        <taxon>Dikarya</taxon>
        <taxon>Ascomycota</taxon>
        <taxon>Pezizomycotina</taxon>
        <taxon>Leotiomycetes</taxon>
        <taxon>Helotiales</taxon>
        <taxon>Sclerotiniaceae</taxon>
        <taxon>Monilinia</taxon>
    </lineage>
</organism>
<accession>A0A8A3NT31</accession>
<dbReference type="AlphaFoldDB" id="A0A8A3NT31"/>
<protein>
    <submittedName>
        <fullName evidence="1">Uncharacterized protein</fullName>
    </submittedName>
</protein>
<sequence length="135" mass="15292">MLYKPIPAKKPTIPVYLLQTSKSFNYSSTNIVQPAQPKSSFLLHNTPVKYTDTLKQSSALPRNFNQNMIPALGANARSSTLCANFNKMKAMLLVNYNVHQVEDSYNAKDHLDPQIHIENVKSVYQKKDIRLKANV</sequence>
<proteinExistence type="predicted"/>
<dbReference type="EMBL" id="CP063405">
    <property type="protein sequence ID" value="QSZ28613.1"/>
    <property type="molecule type" value="Genomic_DNA"/>
</dbReference>